<keyword evidence="1" id="KW-0731">Sigma factor</keyword>
<organism evidence="2 3">
    <name type="scientific">Treponema phagedenis</name>
    <dbReference type="NCBI Taxonomy" id="162"/>
    <lineage>
        <taxon>Bacteria</taxon>
        <taxon>Pseudomonadati</taxon>
        <taxon>Spirochaetota</taxon>
        <taxon>Spirochaetia</taxon>
        <taxon>Spirochaetales</taxon>
        <taxon>Treponemataceae</taxon>
        <taxon>Treponema</taxon>
    </lineage>
</organism>
<protein>
    <recommendedName>
        <fullName evidence="1">RNA polymerase sigma factor</fullName>
    </recommendedName>
</protein>
<name>A0A0B7GWX8_TREPH</name>
<dbReference type="InterPro" id="IPR014284">
    <property type="entry name" value="RNA_pol_sigma-70_dom"/>
</dbReference>
<dbReference type="InterPro" id="IPR000943">
    <property type="entry name" value="RNA_pol_sigma70"/>
</dbReference>
<dbReference type="PRINTS" id="PR00046">
    <property type="entry name" value="SIGMA70FCT"/>
</dbReference>
<dbReference type="InterPro" id="IPR036388">
    <property type="entry name" value="WH-like_DNA-bd_sf"/>
</dbReference>
<dbReference type="Pfam" id="PF00140">
    <property type="entry name" value="Sigma70_r1_2"/>
    <property type="match status" value="1"/>
</dbReference>
<dbReference type="InterPro" id="IPR007630">
    <property type="entry name" value="RNA_pol_sigma70_r4"/>
</dbReference>
<keyword evidence="3" id="KW-1185">Reference proteome</keyword>
<dbReference type="InterPro" id="IPR013325">
    <property type="entry name" value="RNA_pol_sigma_r2"/>
</dbReference>
<keyword evidence="1" id="KW-0238">DNA-binding</keyword>
<comment type="function">
    <text evidence="1">Sigma factors are initiation factors that promote the attachment of RNA polymerase to specific initiation sites and are then released.</text>
</comment>
<dbReference type="Pfam" id="PF04542">
    <property type="entry name" value="Sigma70_r2"/>
    <property type="match status" value="1"/>
</dbReference>
<dbReference type="InterPro" id="IPR007627">
    <property type="entry name" value="RNA_pol_sigma70_r2"/>
</dbReference>
<dbReference type="RefSeq" id="WP_002697552.1">
    <property type="nucleotide sequence ID" value="NZ_CDNC01000049.1"/>
</dbReference>
<keyword evidence="1" id="KW-0804">Transcription</keyword>
<dbReference type="CDD" id="cd06171">
    <property type="entry name" value="Sigma70_r4"/>
    <property type="match status" value="1"/>
</dbReference>
<dbReference type="GO" id="GO:0016987">
    <property type="term" value="F:sigma factor activity"/>
    <property type="evidence" value="ECO:0007669"/>
    <property type="project" value="UniProtKB-KW"/>
</dbReference>
<dbReference type="PANTHER" id="PTHR30603:SF47">
    <property type="entry name" value="RNA POLYMERASE SIGMA FACTOR SIGD, CHLOROPLASTIC"/>
    <property type="match status" value="1"/>
</dbReference>
<dbReference type="PANTHER" id="PTHR30603">
    <property type="entry name" value="RNA POLYMERASE SIGMA FACTOR RPO"/>
    <property type="match status" value="1"/>
</dbReference>
<dbReference type="Gene3D" id="1.10.10.10">
    <property type="entry name" value="Winged helix-like DNA-binding domain superfamily/Winged helix DNA-binding domain"/>
    <property type="match status" value="2"/>
</dbReference>
<dbReference type="SUPFAM" id="SSF88946">
    <property type="entry name" value="Sigma2 domain of RNA polymerase sigma factors"/>
    <property type="match status" value="1"/>
</dbReference>
<dbReference type="GO" id="GO:0003677">
    <property type="term" value="F:DNA binding"/>
    <property type="evidence" value="ECO:0007669"/>
    <property type="project" value="UniProtKB-KW"/>
</dbReference>
<comment type="similarity">
    <text evidence="1">Belongs to the sigma-70 factor family.</text>
</comment>
<dbReference type="Proteomes" id="UP000042527">
    <property type="component" value="Unassembled WGS sequence"/>
</dbReference>
<keyword evidence="1" id="KW-0805">Transcription regulation</keyword>
<reference evidence="3" key="1">
    <citation type="submission" date="2015-01" db="EMBL/GenBank/DDBJ databases">
        <authorList>
            <person name="Manzoor Shahid"/>
            <person name="Zubair Saima"/>
        </authorList>
    </citation>
    <scope>NUCLEOTIDE SEQUENCE [LARGE SCALE GENOMIC DNA]</scope>
    <source>
        <strain evidence="3">V1</strain>
    </source>
</reference>
<dbReference type="InterPro" id="IPR013324">
    <property type="entry name" value="RNA_pol_sigma_r3/r4-like"/>
</dbReference>
<dbReference type="Pfam" id="PF04539">
    <property type="entry name" value="Sigma70_r3"/>
    <property type="match status" value="1"/>
</dbReference>
<dbReference type="Pfam" id="PF04545">
    <property type="entry name" value="Sigma70_r4"/>
    <property type="match status" value="1"/>
</dbReference>
<evidence type="ECO:0000256" key="1">
    <source>
        <dbReference type="RuleBase" id="RU362124"/>
    </source>
</evidence>
<proteinExistence type="inferred from homology"/>
<dbReference type="AlphaFoldDB" id="A0A0B7GWX8"/>
<dbReference type="GeneID" id="57752498"/>
<dbReference type="SUPFAM" id="SSF88659">
    <property type="entry name" value="Sigma3 and sigma4 domains of RNA polymerase sigma factors"/>
    <property type="match status" value="2"/>
</dbReference>
<dbReference type="PIRSF" id="PIRSF000770">
    <property type="entry name" value="RNA_pol_sigma-SigE/K"/>
    <property type="match status" value="1"/>
</dbReference>
<dbReference type="OrthoDB" id="9809557at2"/>
<dbReference type="GO" id="GO:0006352">
    <property type="term" value="P:DNA-templated transcription initiation"/>
    <property type="evidence" value="ECO:0007669"/>
    <property type="project" value="InterPro"/>
</dbReference>
<sequence>MKKKNIATDNVLAGYLRDINKIPLLTLEEEVELATRAAEGDKAAKDKLIQANLRFVVNVAKKYQNQGLPLMDLISEGNIGLMNAADRFDVTKGYKFISYAVWWIRQSILKAICEKSRMIRLPLNRVGELIQIEKTRKEIRSTASEEEELKEVADILALDHDTVKMIVNIGREPVSLDAPLFDDAANGKMGDFIEDAQYEQPEAYMLDVSLKESIDKVINTLPKREAEILRYRFGLNGYKQLSLKDVGKIFNLTKERIRQIEKKSLEQLKATSYKYKLDAYVA</sequence>
<accession>A0A0B7GWX8</accession>
<dbReference type="Gene3D" id="1.10.601.10">
    <property type="entry name" value="RNA Polymerase Primary Sigma Factor"/>
    <property type="match status" value="1"/>
</dbReference>
<dbReference type="EMBL" id="CDNC01000049">
    <property type="protein sequence ID" value="CEM63189.1"/>
    <property type="molecule type" value="Genomic_DNA"/>
</dbReference>
<dbReference type="InterPro" id="IPR050239">
    <property type="entry name" value="Sigma-70_RNA_pol_init_factors"/>
</dbReference>
<dbReference type="NCBIfam" id="TIGR02937">
    <property type="entry name" value="sigma70-ECF"/>
    <property type="match status" value="1"/>
</dbReference>
<evidence type="ECO:0000313" key="3">
    <source>
        <dbReference type="Proteomes" id="UP000042527"/>
    </source>
</evidence>
<dbReference type="PROSITE" id="PS00715">
    <property type="entry name" value="SIGMA70_1"/>
    <property type="match status" value="1"/>
</dbReference>
<gene>
    <name evidence="2" type="ORF">TPHV1_70052</name>
</gene>
<dbReference type="PROSITE" id="PS00716">
    <property type="entry name" value="SIGMA70_2"/>
    <property type="match status" value="1"/>
</dbReference>
<evidence type="ECO:0000313" key="2">
    <source>
        <dbReference type="EMBL" id="CEM63189.1"/>
    </source>
</evidence>
<dbReference type="InterPro" id="IPR007624">
    <property type="entry name" value="RNA_pol_sigma70_r3"/>
</dbReference>
<dbReference type="InterPro" id="IPR009042">
    <property type="entry name" value="RNA_pol_sigma70_r1_2"/>
</dbReference>